<comment type="caution">
    <text evidence="1">The sequence shown here is derived from an EMBL/GenBank/DDBJ whole genome shotgun (WGS) entry which is preliminary data.</text>
</comment>
<feature type="non-terminal residue" evidence="1">
    <location>
        <position position="1"/>
    </location>
</feature>
<gene>
    <name evidence="1" type="ORF">AVEN_47786_1</name>
</gene>
<dbReference type="EMBL" id="BGPR01107377">
    <property type="protein sequence ID" value="GBM79394.1"/>
    <property type="molecule type" value="Genomic_DNA"/>
</dbReference>
<accession>A0A4Y2IP30</accession>
<keyword evidence="2" id="KW-1185">Reference proteome</keyword>
<evidence type="ECO:0000313" key="2">
    <source>
        <dbReference type="Proteomes" id="UP000499080"/>
    </source>
</evidence>
<proteinExistence type="predicted"/>
<sequence length="67" mass="7451">TGGRTPSDEIVELEGRVLLEDVGGDPAVKQHSFHEHPVDAGERRVHLDRHHRLAKPALQGEGKQQQE</sequence>
<organism evidence="1 2">
    <name type="scientific">Araneus ventricosus</name>
    <name type="common">Orbweaver spider</name>
    <name type="synonym">Epeira ventricosa</name>
    <dbReference type="NCBI Taxonomy" id="182803"/>
    <lineage>
        <taxon>Eukaryota</taxon>
        <taxon>Metazoa</taxon>
        <taxon>Ecdysozoa</taxon>
        <taxon>Arthropoda</taxon>
        <taxon>Chelicerata</taxon>
        <taxon>Arachnida</taxon>
        <taxon>Araneae</taxon>
        <taxon>Araneomorphae</taxon>
        <taxon>Entelegynae</taxon>
        <taxon>Araneoidea</taxon>
        <taxon>Araneidae</taxon>
        <taxon>Araneus</taxon>
    </lineage>
</organism>
<evidence type="ECO:0000313" key="1">
    <source>
        <dbReference type="EMBL" id="GBM79394.1"/>
    </source>
</evidence>
<name>A0A4Y2IP30_ARAVE</name>
<dbReference type="AlphaFoldDB" id="A0A4Y2IP30"/>
<protein>
    <submittedName>
        <fullName evidence="1">Uncharacterized protein</fullName>
    </submittedName>
</protein>
<reference evidence="1 2" key="1">
    <citation type="journal article" date="2019" name="Sci. Rep.">
        <title>Orb-weaving spider Araneus ventricosus genome elucidates the spidroin gene catalogue.</title>
        <authorList>
            <person name="Kono N."/>
            <person name="Nakamura H."/>
            <person name="Ohtoshi R."/>
            <person name="Moran D.A.P."/>
            <person name="Shinohara A."/>
            <person name="Yoshida Y."/>
            <person name="Fujiwara M."/>
            <person name="Mori M."/>
            <person name="Tomita M."/>
            <person name="Arakawa K."/>
        </authorList>
    </citation>
    <scope>NUCLEOTIDE SEQUENCE [LARGE SCALE GENOMIC DNA]</scope>
</reference>
<dbReference type="Proteomes" id="UP000499080">
    <property type="component" value="Unassembled WGS sequence"/>
</dbReference>